<name>A0A139HI91_9PEZI</name>
<organism evidence="3 4">
    <name type="scientific">Pseudocercospora eumusae</name>
    <dbReference type="NCBI Taxonomy" id="321146"/>
    <lineage>
        <taxon>Eukaryota</taxon>
        <taxon>Fungi</taxon>
        <taxon>Dikarya</taxon>
        <taxon>Ascomycota</taxon>
        <taxon>Pezizomycotina</taxon>
        <taxon>Dothideomycetes</taxon>
        <taxon>Dothideomycetidae</taxon>
        <taxon>Mycosphaerellales</taxon>
        <taxon>Mycosphaerellaceae</taxon>
        <taxon>Pseudocercospora</taxon>
    </lineage>
</organism>
<feature type="compositionally biased region" description="Polar residues" evidence="1">
    <location>
        <begin position="542"/>
        <end position="556"/>
    </location>
</feature>
<dbReference type="OrthoDB" id="441890at2759"/>
<proteinExistence type="predicted"/>
<sequence>MTLDAKPVDDEPVMDKLVSLAERSRVLLAELESFRHHLRSVRQEQHVEIAHFRGTVQSELSMLERLANKPESESTSHVARSSNVPFLEAVWRTAKKSGKVLALTKRIYFNSPSKSLSQALHHVNLGLKKRPMAKGSKDAAVTVDAITEGGLKWVKVSLVTNNRLLFDLAKQGWNSGGSEDEDFEQDANVAKAEEDSDIPLVKSARDLCNAAESYRVRTRKPQVHLILPRVQEGETDEVDDVLDLCRAAGAVLHCGDNLNNLPVLQEALPQMAPDPMWSFSEKLNIDCTILLALVSDFSHSKVSKEPWFHKALRRQVEIEDNEKLLPSLLYPALSGHALVCTEEASKRMREIVSTIGTPSEKARTAIMMGDDDSKSQKDLIDEMQQWSAYEVPSNWLLPIRNVNRNENHCLDSLPAVASSVAEHMTDINKSVFLHGWATGRTTISSNRTVVRQLEADLEKYEDLPEAVWPKIWLCPTARSLVGKEKRGAKKEGAWPLPDPLRREQQRRNGLDVLSMRNGCEVTDFRPNGYECDEVLAAKNAATQVLQSNGDRSSSPGDQEPHIERASENGHHGPSGRSNGDVRST</sequence>
<dbReference type="Pfam" id="PF07000">
    <property type="entry name" value="DUF1308"/>
    <property type="match status" value="1"/>
</dbReference>
<dbReference type="InterPro" id="IPR010733">
    <property type="entry name" value="DUF1308"/>
</dbReference>
<dbReference type="Proteomes" id="UP000070133">
    <property type="component" value="Unassembled WGS sequence"/>
</dbReference>
<feature type="compositionally biased region" description="Basic and acidic residues" evidence="1">
    <location>
        <begin position="558"/>
        <end position="570"/>
    </location>
</feature>
<accession>A0A139HI91</accession>
<dbReference type="PANTHER" id="PTHR13379">
    <property type="entry name" value="UNCHARACTERIZED DUF1308"/>
    <property type="match status" value="1"/>
</dbReference>
<evidence type="ECO:0000313" key="4">
    <source>
        <dbReference type="Proteomes" id="UP000070133"/>
    </source>
</evidence>
<dbReference type="EMBL" id="LFZN01000045">
    <property type="protein sequence ID" value="KXT02198.1"/>
    <property type="molecule type" value="Genomic_DNA"/>
</dbReference>
<feature type="region of interest" description="Disordered" evidence="1">
    <location>
        <begin position="484"/>
        <end position="509"/>
    </location>
</feature>
<evidence type="ECO:0000256" key="1">
    <source>
        <dbReference type="SAM" id="MobiDB-lite"/>
    </source>
</evidence>
<protein>
    <recommendedName>
        <fullName evidence="2">DUF1308 domain-containing protein</fullName>
    </recommendedName>
</protein>
<evidence type="ECO:0000313" key="3">
    <source>
        <dbReference type="EMBL" id="KXT02198.1"/>
    </source>
</evidence>
<feature type="compositionally biased region" description="Basic and acidic residues" evidence="1">
    <location>
        <begin position="499"/>
        <end position="509"/>
    </location>
</feature>
<reference evidence="3 4" key="1">
    <citation type="submission" date="2015-07" db="EMBL/GenBank/DDBJ databases">
        <title>Comparative genomics of the Sigatoka disease complex on banana suggests a link between parallel evolutionary changes in Pseudocercospora fijiensis and Pseudocercospora eumusae and increased virulence on the banana host.</title>
        <authorList>
            <person name="Chang T.-C."/>
            <person name="Salvucci A."/>
            <person name="Crous P.W."/>
            <person name="Stergiopoulos I."/>
        </authorList>
    </citation>
    <scope>NUCLEOTIDE SEQUENCE [LARGE SCALE GENOMIC DNA]</scope>
    <source>
        <strain evidence="3 4">CBS 114824</strain>
    </source>
</reference>
<dbReference type="PANTHER" id="PTHR13379:SF0">
    <property type="entry name" value="UPF0415 PROTEIN C7ORF25"/>
    <property type="match status" value="1"/>
</dbReference>
<feature type="compositionally biased region" description="Polar residues" evidence="1">
    <location>
        <begin position="575"/>
        <end position="584"/>
    </location>
</feature>
<dbReference type="AlphaFoldDB" id="A0A139HI91"/>
<feature type="region of interest" description="Disordered" evidence="1">
    <location>
        <begin position="542"/>
        <end position="584"/>
    </location>
</feature>
<comment type="caution">
    <text evidence="3">The sequence shown here is derived from an EMBL/GenBank/DDBJ whole genome shotgun (WGS) entry which is preliminary data.</text>
</comment>
<keyword evidence="4" id="KW-1185">Reference proteome</keyword>
<gene>
    <name evidence="3" type="ORF">AC578_5956</name>
</gene>
<evidence type="ECO:0000259" key="2">
    <source>
        <dbReference type="Pfam" id="PF07000"/>
    </source>
</evidence>
<feature type="domain" description="DUF1308" evidence="2">
    <location>
        <begin position="283"/>
        <end position="368"/>
    </location>
</feature>